<dbReference type="InterPro" id="IPR051201">
    <property type="entry name" value="Chloro_Bact_Ser_Proteases"/>
</dbReference>
<keyword evidence="5" id="KW-0812">Transmembrane</keyword>
<dbReference type="GO" id="GO:0006508">
    <property type="term" value="P:proteolysis"/>
    <property type="evidence" value="ECO:0007669"/>
    <property type="project" value="UniProtKB-KW"/>
</dbReference>
<dbReference type="InterPro" id="IPR001940">
    <property type="entry name" value="Peptidase_S1C"/>
</dbReference>
<dbReference type="SUPFAM" id="SSF50494">
    <property type="entry name" value="Trypsin-like serine proteases"/>
    <property type="match status" value="1"/>
</dbReference>
<evidence type="ECO:0000256" key="5">
    <source>
        <dbReference type="SAM" id="Phobius"/>
    </source>
</evidence>
<reference evidence="6 7" key="1">
    <citation type="journal article" date="2018" name="Int. J. Syst. Evol. Microbiol.">
        <title>Pseudooceanicola lipolyticus sp. nov., a marine alphaproteobacterium, reclassification of Oceanicola flagellatus as Pseudooceanicola flagellatus comb. nov. and emended description of the genus Pseudooceanicola.</title>
        <authorList>
            <person name="Huang M.-M."/>
            <person name="Guo L.-L."/>
            <person name="Wu Y.-H."/>
            <person name="Lai Q.-L."/>
            <person name="Shao Z.-Z."/>
            <person name="Wang C.-S."/>
            <person name="Wu M."/>
            <person name="Xu X.-W."/>
        </authorList>
    </citation>
    <scope>NUCLEOTIDE SEQUENCE [LARGE SCALE GENOMIC DNA]</scope>
    <source>
        <strain evidence="6 7">157</strain>
    </source>
</reference>
<dbReference type="EMBL" id="PGTB01000102">
    <property type="protein sequence ID" value="PJE35285.1"/>
    <property type="molecule type" value="Genomic_DNA"/>
</dbReference>
<dbReference type="PANTHER" id="PTHR43343:SF3">
    <property type="entry name" value="PROTEASE DO-LIKE 8, CHLOROPLASTIC"/>
    <property type="match status" value="1"/>
</dbReference>
<keyword evidence="2" id="KW-0645">Protease</keyword>
<evidence type="ECO:0008006" key="8">
    <source>
        <dbReference type="Google" id="ProtNLM"/>
    </source>
</evidence>
<dbReference type="OrthoDB" id="265200at2"/>
<dbReference type="GO" id="GO:0004252">
    <property type="term" value="F:serine-type endopeptidase activity"/>
    <property type="evidence" value="ECO:0007669"/>
    <property type="project" value="InterPro"/>
</dbReference>
<protein>
    <recommendedName>
        <fullName evidence="8">Serine protease</fullName>
    </recommendedName>
</protein>
<dbReference type="AlphaFoldDB" id="A0A2M8IXL0"/>
<feature type="transmembrane region" description="Helical" evidence="5">
    <location>
        <begin position="157"/>
        <end position="175"/>
    </location>
</feature>
<accession>A0A2M8IXL0</accession>
<dbReference type="InterPro" id="IPR043504">
    <property type="entry name" value="Peptidase_S1_PA_chymotrypsin"/>
</dbReference>
<dbReference type="Pfam" id="PF13365">
    <property type="entry name" value="Trypsin_2"/>
    <property type="match status" value="1"/>
</dbReference>
<dbReference type="PANTHER" id="PTHR43343">
    <property type="entry name" value="PEPTIDASE S12"/>
    <property type="match status" value="1"/>
</dbReference>
<evidence type="ECO:0000256" key="1">
    <source>
        <dbReference type="ARBA" id="ARBA00010541"/>
    </source>
</evidence>
<organism evidence="6 7">
    <name type="scientific">Pseudooceanicola lipolyticus</name>
    <dbReference type="NCBI Taxonomy" id="2029104"/>
    <lineage>
        <taxon>Bacteria</taxon>
        <taxon>Pseudomonadati</taxon>
        <taxon>Pseudomonadota</taxon>
        <taxon>Alphaproteobacteria</taxon>
        <taxon>Rhodobacterales</taxon>
        <taxon>Paracoccaceae</taxon>
        <taxon>Pseudooceanicola</taxon>
    </lineage>
</organism>
<dbReference type="Proteomes" id="UP000231553">
    <property type="component" value="Unassembled WGS sequence"/>
</dbReference>
<keyword evidence="5" id="KW-0472">Membrane</keyword>
<name>A0A2M8IXL0_9RHOB</name>
<sequence length="515" mass="55195">MMDISAEPSSAFALEHMTGLRRGTVAWLESATLDVLMETDRTIRISVAEPEQRAGLVARLHRSGDSYEIEAKGGPTVWVNGTAITAQKLRHGDTVEFGETGPLCRLRVYKGDFRRNTVVDILSDVATYMRVSRQRPLRRALRAAGALTARLSRETSVLFRVSVLLVLVGFAVLAWQQYRLNQLLQQQLSEASAQLDAVGRSLAEAQQEALRPGDLDALRESLESQLSANITRLDVLEQRSTATARAIAAAEPQVVFLQGMYGFRERDGGRMLRQAVTPSGVPLMSGRGRPLLTFDGEGPVVELQFTGTGFFAGPPGVLLTNRHVAQPWENEAAGIAAETVEPVMLRFVAYLAGRAEPIPVTLLAASESADLAVLAIERPGGAMPGLMLAEQPPASGEEVIVIGFPTGLRAMLAQSGTAFLEELRSSGEIDFWEVAERLAAAGLIRPLASRGIVGRVTSSVIVYDADTTHGGSGGPVLDLRGRVVAVNSAILPDYSGSNLGVPVEEVRKLMVAAGL</sequence>
<feature type="coiled-coil region" evidence="4">
    <location>
        <begin position="188"/>
        <end position="239"/>
    </location>
</feature>
<keyword evidence="7" id="KW-1185">Reference proteome</keyword>
<comment type="similarity">
    <text evidence="1">Belongs to the peptidase S1C family.</text>
</comment>
<dbReference type="PRINTS" id="PR00834">
    <property type="entry name" value="PROTEASES2C"/>
</dbReference>
<evidence type="ECO:0000256" key="4">
    <source>
        <dbReference type="SAM" id="Coils"/>
    </source>
</evidence>
<dbReference type="CDD" id="cd00060">
    <property type="entry name" value="FHA"/>
    <property type="match status" value="1"/>
</dbReference>
<dbReference type="InterPro" id="IPR009003">
    <property type="entry name" value="Peptidase_S1_PA"/>
</dbReference>
<proteinExistence type="inferred from homology"/>
<keyword evidence="4" id="KW-0175">Coiled coil</keyword>
<comment type="caution">
    <text evidence="6">The sequence shown here is derived from an EMBL/GenBank/DDBJ whole genome shotgun (WGS) entry which is preliminary data.</text>
</comment>
<evidence type="ECO:0000313" key="6">
    <source>
        <dbReference type="EMBL" id="PJE35285.1"/>
    </source>
</evidence>
<dbReference type="Gene3D" id="2.40.10.10">
    <property type="entry name" value="Trypsin-like serine proteases"/>
    <property type="match status" value="2"/>
</dbReference>
<evidence type="ECO:0000256" key="3">
    <source>
        <dbReference type="ARBA" id="ARBA00022801"/>
    </source>
</evidence>
<keyword evidence="3" id="KW-0378">Hydrolase</keyword>
<evidence type="ECO:0000313" key="7">
    <source>
        <dbReference type="Proteomes" id="UP000231553"/>
    </source>
</evidence>
<keyword evidence="5" id="KW-1133">Transmembrane helix</keyword>
<gene>
    <name evidence="6" type="ORF">CVM52_17980</name>
</gene>
<evidence type="ECO:0000256" key="2">
    <source>
        <dbReference type="ARBA" id="ARBA00022670"/>
    </source>
</evidence>
<dbReference type="RefSeq" id="WP_100163825.1">
    <property type="nucleotide sequence ID" value="NZ_PGTB01000102.1"/>
</dbReference>